<sequence length="182" mass="20167">MNSILSLLNLFLVFQSIVLPGEKTYENPETLNIGIEQANMEVQTENVEFLIEDINEAGSLTKGYMDEDNILHTVQIEASSTSDIPSSNIGLMRLANKTYTIRYTKDASVSSSFKIDILSNKIQRVHSSSVTLYKGTLSDSKLVRISSTKAQQTFNQKLLFGTRKYSITATVSNGKIVVHAIP</sequence>
<reference evidence="3" key="1">
    <citation type="submission" date="2016-11" db="EMBL/GenBank/DDBJ databases">
        <authorList>
            <person name="Varghese N."/>
            <person name="Submissions S."/>
        </authorList>
    </citation>
    <scope>NUCLEOTIDE SEQUENCE [LARGE SCALE GENOMIC DNA]</scope>
    <source>
        <strain evidence="3">DSM 15692</strain>
    </source>
</reference>
<gene>
    <name evidence="2" type="ORF">SAMN02745249_01235</name>
</gene>
<evidence type="ECO:0000313" key="3">
    <source>
        <dbReference type="Proteomes" id="UP000184128"/>
    </source>
</evidence>
<accession>A0A1M4WMV6</accession>
<dbReference type="Proteomes" id="UP000184128">
    <property type="component" value="Unassembled WGS sequence"/>
</dbReference>
<dbReference type="AlphaFoldDB" id="A0A1M4WMV6"/>
<dbReference type="Gene3D" id="2.60.40.3860">
    <property type="match status" value="1"/>
</dbReference>
<name>A0A1M4WMV6_9LACT</name>
<dbReference type="Pfam" id="PF18540">
    <property type="entry name" value="DUF5626"/>
    <property type="match status" value="1"/>
</dbReference>
<dbReference type="RefSeq" id="WP_073297846.1">
    <property type="nucleotide sequence ID" value="NZ_FQUF01000016.1"/>
</dbReference>
<organism evidence="2 3">
    <name type="scientific">Atopostipes suicloacalis DSM 15692</name>
    <dbReference type="NCBI Taxonomy" id="1121025"/>
    <lineage>
        <taxon>Bacteria</taxon>
        <taxon>Bacillati</taxon>
        <taxon>Bacillota</taxon>
        <taxon>Bacilli</taxon>
        <taxon>Lactobacillales</taxon>
        <taxon>Carnobacteriaceae</taxon>
        <taxon>Atopostipes</taxon>
    </lineage>
</organism>
<proteinExistence type="predicted"/>
<feature type="domain" description="DUF5626" evidence="1">
    <location>
        <begin position="82"/>
        <end position="178"/>
    </location>
</feature>
<dbReference type="EMBL" id="FQUF01000016">
    <property type="protein sequence ID" value="SHE82548.1"/>
    <property type="molecule type" value="Genomic_DNA"/>
</dbReference>
<evidence type="ECO:0000313" key="2">
    <source>
        <dbReference type="EMBL" id="SHE82548.1"/>
    </source>
</evidence>
<keyword evidence="3" id="KW-1185">Reference proteome</keyword>
<evidence type="ECO:0000259" key="1">
    <source>
        <dbReference type="Pfam" id="PF18540"/>
    </source>
</evidence>
<dbReference type="InterPro" id="IPR040491">
    <property type="entry name" value="DUF5626"/>
</dbReference>
<protein>
    <recommendedName>
        <fullName evidence="1">DUF5626 domain-containing protein</fullName>
    </recommendedName>
</protein>